<keyword evidence="1" id="KW-1133">Transmembrane helix</keyword>
<dbReference type="Proteomes" id="UP000238479">
    <property type="component" value="Chromosome 1"/>
</dbReference>
<keyword evidence="1" id="KW-0472">Membrane</keyword>
<organism evidence="2 3">
    <name type="scientific">Rosa chinensis</name>
    <name type="common">China rose</name>
    <dbReference type="NCBI Taxonomy" id="74649"/>
    <lineage>
        <taxon>Eukaryota</taxon>
        <taxon>Viridiplantae</taxon>
        <taxon>Streptophyta</taxon>
        <taxon>Embryophyta</taxon>
        <taxon>Tracheophyta</taxon>
        <taxon>Spermatophyta</taxon>
        <taxon>Magnoliopsida</taxon>
        <taxon>eudicotyledons</taxon>
        <taxon>Gunneridae</taxon>
        <taxon>Pentapetalae</taxon>
        <taxon>rosids</taxon>
        <taxon>fabids</taxon>
        <taxon>Rosales</taxon>
        <taxon>Rosaceae</taxon>
        <taxon>Rosoideae</taxon>
        <taxon>Rosoideae incertae sedis</taxon>
        <taxon>Rosa</taxon>
    </lineage>
</organism>
<comment type="caution">
    <text evidence="2">The sequence shown here is derived from an EMBL/GenBank/DDBJ whole genome shotgun (WGS) entry which is preliminary data.</text>
</comment>
<sequence>MQSTVFHFIYSAVVLFIHKVRNRKLNYSKLHLGIEIPKLESILKQTRVSTQNEVFQDRVCLQLCLLICCSPWCSCYFLVWGWSLLISLLAFVVLNFMVTFCFQAY</sequence>
<evidence type="ECO:0000256" key="1">
    <source>
        <dbReference type="SAM" id="Phobius"/>
    </source>
</evidence>
<reference evidence="2 3" key="1">
    <citation type="journal article" date="2018" name="Nat. Genet.">
        <title>The Rosa genome provides new insights in the design of modern roses.</title>
        <authorList>
            <person name="Bendahmane M."/>
        </authorList>
    </citation>
    <scope>NUCLEOTIDE SEQUENCE [LARGE SCALE GENOMIC DNA]</scope>
    <source>
        <strain evidence="3">cv. Old Blush</strain>
    </source>
</reference>
<feature type="transmembrane region" description="Helical" evidence="1">
    <location>
        <begin position="85"/>
        <end position="102"/>
    </location>
</feature>
<accession>A0A2P6S7X0</accession>
<evidence type="ECO:0000313" key="2">
    <source>
        <dbReference type="EMBL" id="PRQ54744.1"/>
    </source>
</evidence>
<keyword evidence="1" id="KW-0812">Transmembrane</keyword>
<gene>
    <name evidence="2" type="ORF">RchiOBHm_Chr1g0317091</name>
</gene>
<name>A0A2P6S7X0_ROSCH</name>
<evidence type="ECO:0000313" key="3">
    <source>
        <dbReference type="Proteomes" id="UP000238479"/>
    </source>
</evidence>
<proteinExistence type="predicted"/>
<dbReference type="EMBL" id="PDCK01000039">
    <property type="protein sequence ID" value="PRQ54744.1"/>
    <property type="molecule type" value="Genomic_DNA"/>
</dbReference>
<keyword evidence="3" id="KW-1185">Reference proteome</keyword>
<dbReference type="Gramene" id="PRQ54744">
    <property type="protein sequence ID" value="PRQ54744"/>
    <property type="gene ID" value="RchiOBHm_Chr1g0317091"/>
</dbReference>
<protein>
    <submittedName>
        <fullName evidence="2">Uncharacterized protein</fullName>
    </submittedName>
</protein>
<dbReference type="AlphaFoldDB" id="A0A2P6S7X0"/>